<name>A0A812KGE0_9DINO</name>
<dbReference type="Proteomes" id="UP000604046">
    <property type="component" value="Unassembled WGS sequence"/>
</dbReference>
<evidence type="ECO:0000313" key="2">
    <source>
        <dbReference type="Proteomes" id="UP000604046"/>
    </source>
</evidence>
<dbReference type="AlphaFoldDB" id="A0A812KGE0"/>
<dbReference type="EMBL" id="CAJNDS010000624">
    <property type="protein sequence ID" value="CAE7223481.1"/>
    <property type="molecule type" value="Genomic_DNA"/>
</dbReference>
<organism evidence="1 2">
    <name type="scientific">Symbiodinium natans</name>
    <dbReference type="NCBI Taxonomy" id="878477"/>
    <lineage>
        <taxon>Eukaryota</taxon>
        <taxon>Sar</taxon>
        <taxon>Alveolata</taxon>
        <taxon>Dinophyceae</taxon>
        <taxon>Suessiales</taxon>
        <taxon>Symbiodiniaceae</taxon>
        <taxon>Symbiodinium</taxon>
    </lineage>
</organism>
<evidence type="ECO:0000313" key="1">
    <source>
        <dbReference type="EMBL" id="CAE7223481.1"/>
    </source>
</evidence>
<comment type="caution">
    <text evidence="1">The sequence shown here is derived from an EMBL/GenBank/DDBJ whole genome shotgun (WGS) entry which is preliminary data.</text>
</comment>
<reference evidence="1" key="1">
    <citation type="submission" date="2021-02" db="EMBL/GenBank/DDBJ databases">
        <authorList>
            <person name="Dougan E. K."/>
            <person name="Rhodes N."/>
            <person name="Thang M."/>
            <person name="Chan C."/>
        </authorList>
    </citation>
    <scope>NUCLEOTIDE SEQUENCE</scope>
</reference>
<sequence length="301" mass="33711">MATFSGQEVPPETQQVLFKSLCTGMANSLDVLFRFVLQVSLPIENFTRWLEVVIPALMRSSSTGDSYEAEPRAVLRGSDTAGRVVDVLWSFKRGNQKTLGWILSNINESAKAADLPPVVVAFCLGADSGSFRLWFGLLRLRDLEGPGAETSFSLFSKEPLLRPTLTQQFYDELVWYTMKGPLEVSLCTEHRRRKRALKELLESGGSCAACEFVAALEDPYSFLQEEDFVTEMELWLPGWRDPYGKRLKWLSTLLGRSGHLPFAFIAEKVASFVFPQGHPLHPVQVDDLTALNLPTLDSESE</sequence>
<accession>A0A812KGE0</accession>
<protein>
    <submittedName>
        <fullName evidence="1">Uncharacterized protein</fullName>
    </submittedName>
</protein>
<gene>
    <name evidence="1" type="ORF">SNAT2548_LOCUS8429</name>
</gene>
<proteinExistence type="predicted"/>
<keyword evidence="2" id="KW-1185">Reference proteome</keyword>